<dbReference type="RefSeq" id="XP_008666861.1">
    <property type="nucleotide sequence ID" value="XM_008668639.1"/>
</dbReference>
<reference evidence="2" key="1">
    <citation type="submission" date="2015-12" db="EMBL/GenBank/DDBJ databases">
        <title>Update maize B73 reference genome by single molecule sequencing technologies.</title>
        <authorList>
            <consortium name="Maize Genome Sequencing Project"/>
            <person name="Ware D."/>
        </authorList>
    </citation>
    <scope>NUCLEOTIDE SEQUENCE [LARGE SCALE GENOMIC DNA]</scope>
    <source>
        <strain evidence="2">cv. B73</strain>
    </source>
</reference>
<protein>
    <submittedName>
        <fullName evidence="1">Uncharacterized protein</fullName>
    </submittedName>
</protein>
<dbReference type="InParanoid" id="A0A804M4A2"/>
<organism evidence="1 2">
    <name type="scientific">Zea mays</name>
    <name type="common">Maize</name>
    <dbReference type="NCBI Taxonomy" id="4577"/>
    <lineage>
        <taxon>Eukaryota</taxon>
        <taxon>Viridiplantae</taxon>
        <taxon>Streptophyta</taxon>
        <taxon>Embryophyta</taxon>
        <taxon>Tracheophyta</taxon>
        <taxon>Spermatophyta</taxon>
        <taxon>Magnoliopsida</taxon>
        <taxon>Liliopsida</taxon>
        <taxon>Poales</taxon>
        <taxon>Poaceae</taxon>
        <taxon>PACMAD clade</taxon>
        <taxon>Panicoideae</taxon>
        <taxon>Andropogonodae</taxon>
        <taxon>Andropogoneae</taxon>
        <taxon>Tripsacinae</taxon>
        <taxon>Zea</taxon>
    </lineage>
</organism>
<dbReference type="Proteomes" id="UP000007305">
    <property type="component" value="Chromosome 1"/>
</dbReference>
<reference evidence="1" key="3">
    <citation type="submission" date="2021-05" db="UniProtKB">
        <authorList>
            <consortium name="EnsemblPlants"/>
        </authorList>
    </citation>
    <scope>IDENTIFICATION</scope>
    <source>
        <strain evidence="1">cv. B73</strain>
    </source>
</reference>
<dbReference type="EnsemblPlants" id="Zm00001eb057830_T001">
    <property type="protein sequence ID" value="Zm00001eb057830_P001"/>
    <property type="gene ID" value="Zm00001eb057830"/>
</dbReference>
<name>A0A804M4A2_MAIZE</name>
<sequence length="211" mass="22759">MPACGRTAVTPAGATPTLLRVPSLDLSPPCGNPRLGLLGVFRWCSPDVGALKVGAAGLVGRRTTRGLRRKLCLVGTRRAATTFRRRFSFLKARPRRPLVCVFVGVVEALCHSAWLGGGEAIVAFGVCLLPEFGVVNLCSWRRIEAASCGVCEAWQQWRVVFLFLASVSRFRRRRVALAVCGSSWGVGAARPLFELGNDDSRCVCVCEAVVV</sequence>
<evidence type="ECO:0000313" key="1">
    <source>
        <dbReference type="EnsemblPlants" id="Zm00001eb057830_P001"/>
    </source>
</evidence>
<dbReference type="GeneID" id="103645617"/>
<proteinExistence type="predicted"/>
<keyword evidence="2" id="KW-1185">Reference proteome</keyword>
<dbReference type="KEGG" id="zma:103645617"/>
<accession>A0A804M4A2</accession>
<gene>
    <name evidence="1" type="primary">LOC103645617</name>
</gene>
<reference evidence="1" key="2">
    <citation type="submission" date="2019-07" db="EMBL/GenBank/DDBJ databases">
        <authorList>
            <person name="Seetharam A."/>
            <person name="Woodhouse M."/>
            <person name="Cannon E."/>
        </authorList>
    </citation>
    <scope>NUCLEOTIDE SEQUENCE [LARGE SCALE GENOMIC DNA]</scope>
    <source>
        <strain evidence="1">cv. B73</strain>
    </source>
</reference>
<evidence type="ECO:0000313" key="2">
    <source>
        <dbReference type="Proteomes" id="UP000007305"/>
    </source>
</evidence>
<dbReference type="Gramene" id="Zm00001eb057830_T001">
    <property type="protein sequence ID" value="Zm00001eb057830_P001"/>
    <property type="gene ID" value="Zm00001eb057830"/>
</dbReference>
<dbReference type="AlphaFoldDB" id="A0A804M4A2"/>